<evidence type="ECO:0000313" key="7">
    <source>
        <dbReference type="EMBL" id="GAA3987597.1"/>
    </source>
</evidence>
<organism evidence="7 8">
    <name type="scientific">Allokutzneria multivorans</name>
    <dbReference type="NCBI Taxonomy" id="1142134"/>
    <lineage>
        <taxon>Bacteria</taxon>
        <taxon>Bacillati</taxon>
        <taxon>Actinomycetota</taxon>
        <taxon>Actinomycetes</taxon>
        <taxon>Pseudonocardiales</taxon>
        <taxon>Pseudonocardiaceae</taxon>
        <taxon>Allokutzneria</taxon>
    </lineage>
</organism>
<dbReference type="SMART" id="SM01134">
    <property type="entry name" value="DeoRC"/>
    <property type="match status" value="1"/>
</dbReference>
<dbReference type="InterPro" id="IPR001034">
    <property type="entry name" value="DeoR_HTH"/>
</dbReference>
<reference evidence="8" key="1">
    <citation type="journal article" date="2019" name="Int. J. Syst. Evol. Microbiol.">
        <title>The Global Catalogue of Microorganisms (GCM) 10K type strain sequencing project: providing services to taxonomists for standard genome sequencing and annotation.</title>
        <authorList>
            <consortium name="The Broad Institute Genomics Platform"/>
            <consortium name="The Broad Institute Genome Sequencing Center for Infectious Disease"/>
            <person name="Wu L."/>
            <person name="Ma J."/>
        </authorList>
    </citation>
    <scope>NUCLEOTIDE SEQUENCE [LARGE SCALE GENOMIC DNA]</scope>
    <source>
        <strain evidence="8">JCM 17342</strain>
    </source>
</reference>
<dbReference type="InterPro" id="IPR050313">
    <property type="entry name" value="Carb_Metab_HTH_regulators"/>
</dbReference>
<proteinExistence type="predicted"/>
<dbReference type="GO" id="GO:0003677">
    <property type="term" value="F:DNA binding"/>
    <property type="evidence" value="ECO:0007669"/>
    <property type="project" value="UniProtKB-KW"/>
</dbReference>
<evidence type="ECO:0000256" key="1">
    <source>
        <dbReference type="ARBA" id="ARBA00021390"/>
    </source>
</evidence>
<dbReference type="PROSITE" id="PS51000">
    <property type="entry name" value="HTH_DEOR_2"/>
    <property type="match status" value="1"/>
</dbReference>
<gene>
    <name evidence="7" type="ORF">GCM10022247_02380</name>
</gene>
<dbReference type="EMBL" id="BAABAL010000003">
    <property type="protein sequence ID" value="GAA3987597.1"/>
    <property type="molecule type" value="Genomic_DNA"/>
</dbReference>
<dbReference type="Gene3D" id="1.10.10.10">
    <property type="entry name" value="Winged helix-like DNA-binding domain superfamily/Winged helix DNA-binding domain"/>
    <property type="match status" value="1"/>
</dbReference>
<dbReference type="SUPFAM" id="SSF46785">
    <property type="entry name" value="Winged helix' DNA-binding domain"/>
    <property type="match status" value="1"/>
</dbReference>
<dbReference type="Pfam" id="PF08220">
    <property type="entry name" value="HTH_DeoR"/>
    <property type="match status" value="1"/>
</dbReference>
<evidence type="ECO:0000313" key="8">
    <source>
        <dbReference type="Proteomes" id="UP001501747"/>
    </source>
</evidence>
<dbReference type="InterPro" id="IPR036388">
    <property type="entry name" value="WH-like_DNA-bd_sf"/>
</dbReference>
<accession>A0ABP7QSU5</accession>
<dbReference type="Pfam" id="PF00455">
    <property type="entry name" value="DeoRC"/>
    <property type="match status" value="1"/>
</dbReference>
<protein>
    <recommendedName>
        <fullName evidence="1">Lactose phosphotransferase system repressor</fullName>
    </recommendedName>
</protein>
<feature type="domain" description="HTH deoR-type" evidence="6">
    <location>
        <begin position="5"/>
        <end position="60"/>
    </location>
</feature>
<comment type="function">
    <text evidence="5">Repressor of the lactose catabolism operon. Galactose-6-phosphate is the inducer.</text>
</comment>
<dbReference type="InterPro" id="IPR037171">
    <property type="entry name" value="NagB/RpiA_transferase-like"/>
</dbReference>
<dbReference type="SMART" id="SM00420">
    <property type="entry name" value="HTH_DEOR"/>
    <property type="match status" value="1"/>
</dbReference>
<evidence type="ECO:0000256" key="2">
    <source>
        <dbReference type="ARBA" id="ARBA00022491"/>
    </source>
</evidence>
<keyword evidence="4" id="KW-0804">Transcription</keyword>
<keyword evidence="8" id="KW-1185">Reference proteome</keyword>
<dbReference type="InterPro" id="IPR014036">
    <property type="entry name" value="DeoR-like_C"/>
</dbReference>
<keyword evidence="3" id="KW-0805">Transcription regulation</keyword>
<evidence type="ECO:0000259" key="6">
    <source>
        <dbReference type="PROSITE" id="PS51000"/>
    </source>
</evidence>
<dbReference type="SUPFAM" id="SSF100950">
    <property type="entry name" value="NagB/RpiA/CoA transferase-like"/>
    <property type="match status" value="1"/>
</dbReference>
<keyword evidence="2" id="KW-0678">Repressor</keyword>
<evidence type="ECO:0000256" key="4">
    <source>
        <dbReference type="ARBA" id="ARBA00023163"/>
    </source>
</evidence>
<comment type="caution">
    <text evidence="7">The sequence shown here is derived from an EMBL/GenBank/DDBJ whole genome shotgun (WGS) entry which is preliminary data.</text>
</comment>
<dbReference type="PANTHER" id="PTHR30363">
    <property type="entry name" value="HTH-TYPE TRANSCRIPTIONAL REGULATOR SRLR-RELATED"/>
    <property type="match status" value="1"/>
</dbReference>
<dbReference type="PANTHER" id="PTHR30363:SF4">
    <property type="entry name" value="GLYCEROL-3-PHOSPHATE REGULON REPRESSOR"/>
    <property type="match status" value="1"/>
</dbReference>
<evidence type="ECO:0000256" key="5">
    <source>
        <dbReference type="ARBA" id="ARBA00024937"/>
    </source>
</evidence>
<evidence type="ECO:0000256" key="3">
    <source>
        <dbReference type="ARBA" id="ARBA00023015"/>
    </source>
</evidence>
<keyword evidence="7" id="KW-0238">DNA-binding</keyword>
<dbReference type="PRINTS" id="PR00037">
    <property type="entry name" value="HTHLACR"/>
</dbReference>
<name>A0ABP7QSU5_9PSEU</name>
<sequence length="255" mass="27477">MQMQAEERKRRILAKARADGKVDVMEIASELAVAPETVRRDLRALGEHGLVRRTHGGAFPVESAGFETGLEFRSASMVPEKRRIARAAAERLDDAETVFIDEGFTPQLIAEALPTSRPLTVITASLPTAAALSTSPSTTVLLLGGRVRGRTLATVDHWALRMLADMVIDLAYLGANGISREHGLTTPDPVVSAVKAQAAQVSRRRIFVGVHTKFGVASFSRFAAVPDFEAIITDSTLTPAEAHRYAALGPKVIRT</sequence>
<dbReference type="InterPro" id="IPR036390">
    <property type="entry name" value="WH_DNA-bd_sf"/>
</dbReference>
<dbReference type="Proteomes" id="UP001501747">
    <property type="component" value="Unassembled WGS sequence"/>
</dbReference>